<dbReference type="RefSeq" id="WP_371436036.1">
    <property type="nucleotide sequence ID" value="NZ_JBHSRS010000015.1"/>
</dbReference>
<comment type="caution">
    <text evidence="2">The sequence shown here is derived from an EMBL/GenBank/DDBJ whole genome shotgun (WGS) entry which is preliminary data.</text>
</comment>
<evidence type="ECO:0000313" key="2">
    <source>
        <dbReference type="EMBL" id="MFC6281028.1"/>
    </source>
</evidence>
<gene>
    <name evidence="2" type="ORF">ACFQND_07265</name>
</gene>
<proteinExistence type="predicted"/>
<feature type="signal peptide" evidence="1">
    <location>
        <begin position="1"/>
        <end position="35"/>
    </location>
</feature>
<dbReference type="EMBL" id="JBHSRS010000015">
    <property type="protein sequence ID" value="MFC6281028.1"/>
    <property type="molecule type" value="Genomic_DNA"/>
</dbReference>
<dbReference type="InterPro" id="IPR007332">
    <property type="entry name" value="DUF411"/>
</dbReference>
<name>A0ABW1TUP9_9BURK</name>
<accession>A0ABW1TUP9</accession>
<sequence>MVTTNTDRASRRSASRLIFGLAGAAALGQSFGALAASPKDRVTVWKTPNCGCCSDWVSHLRGNGFEVMTHDVKDTAPMRQKLGLAEKFGSCHTGLLGTYVLEGHVPAREMRRLLREKPRALGLAVPGMPTGSPGMEMGNARDAYDVLLVLNDRNSRIYQSYPQKSSTNS</sequence>
<dbReference type="Proteomes" id="UP001596270">
    <property type="component" value="Unassembled WGS sequence"/>
</dbReference>
<protein>
    <submittedName>
        <fullName evidence="2">DUF411 domain-containing protein</fullName>
    </submittedName>
</protein>
<dbReference type="Pfam" id="PF04214">
    <property type="entry name" value="DUF411"/>
    <property type="match status" value="1"/>
</dbReference>
<feature type="chain" id="PRO_5045850326" evidence="1">
    <location>
        <begin position="36"/>
        <end position="169"/>
    </location>
</feature>
<organism evidence="2 3">
    <name type="scientific">Polaromonas aquatica</name>
    <dbReference type="NCBI Taxonomy" id="332657"/>
    <lineage>
        <taxon>Bacteria</taxon>
        <taxon>Pseudomonadati</taxon>
        <taxon>Pseudomonadota</taxon>
        <taxon>Betaproteobacteria</taxon>
        <taxon>Burkholderiales</taxon>
        <taxon>Comamonadaceae</taxon>
        <taxon>Polaromonas</taxon>
    </lineage>
</organism>
<reference evidence="3" key="1">
    <citation type="journal article" date="2019" name="Int. J. Syst. Evol. Microbiol.">
        <title>The Global Catalogue of Microorganisms (GCM) 10K type strain sequencing project: providing services to taxonomists for standard genome sequencing and annotation.</title>
        <authorList>
            <consortium name="The Broad Institute Genomics Platform"/>
            <consortium name="The Broad Institute Genome Sequencing Center for Infectious Disease"/>
            <person name="Wu L."/>
            <person name="Ma J."/>
        </authorList>
    </citation>
    <scope>NUCLEOTIDE SEQUENCE [LARGE SCALE GENOMIC DNA]</scope>
    <source>
        <strain evidence="3">CCUG 39402</strain>
    </source>
</reference>
<keyword evidence="3" id="KW-1185">Reference proteome</keyword>
<evidence type="ECO:0000313" key="3">
    <source>
        <dbReference type="Proteomes" id="UP001596270"/>
    </source>
</evidence>
<evidence type="ECO:0000256" key="1">
    <source>
        <dbReference type="SAM" id="SignalP"/>
    </source>
</evidence>
<keyword evidence="1" id="KW-0732">Signal</keyword>